<evidence type="ECO:0000256" key="5">
    <source>
        <dbReference type="ARBA" id="ARBA00022679"/>
    </source>
</evidence>
<dbReference type="Pfam" id="PF01583">
    <property type="entry name" value="APS_kinase"/>
    <property type="match status" value="1"/>
</dbReference>
<evidence type="ECO:0000313" key="13">
    <source>
        <dbReference type="Proteomes" id="UP000440978"/>
    </source>
</evidence>
<dbReference type="GO" id="GO:0000103">
    <property type="term" value="P:sulfate assimilation"/>
    <property type="evidence" value="ECO:0007669"/>
    <property type="project" value="UniProtKB-UniRule"/>
</dbReference>
<dbReference type="CDD" id="cd02027">
    <property type="entry name" value="APSK"/>
    <property type="match status" value="1"/>
</dbReference>
<dbReference type="InterPro" id="IPR002891">
    <property type="entry name" value="APS"/>
</dbReference>
<dbReference type="AlphaFoldDB" id="A0A6N8CPC2"/>
<keyword evidence="9" id="KW-0597">Phosphoprotein</keyword>
<sequence>MSQKINKKGENVNVDTNIVWHNQTITKQDYRKKNGHYSGVIWLTGLSGAGKSTIANILNQKLYALNVNSYLLDGDNVRHGLNKGLGFSEEDRQENIRRVGEVAKLFVDSGSIAIVAFISPFRTDRDRVRENLEDGEFLEVYVDCPLEECEERDPKGLYKKARSGEIKSFTGIDSPYEAPLSPEITLHSGQKEAEACADELIDLLIQKQWITKG</sequence>
<protein>
    <recommendedName>
        <fullName evidence="9 10">Adenylyl-sulfate kinase</fullName>
        <ecNumber evidence="9 10">2.7.1.25</ecNumber>
    </recommendedName>
    <alternativeName>
        <fullName evidence="9">APS kinase</fullName>
    </alternativeName>
    <alternativeName>
        <fullName evidence="9">ATP adenosine-5'-phosphosulfate 3'-phosphotransferase</fullName>
    </alternativeName>
    <alternativeName>
        <fullName evidence="9">Adenosine-5'-phosphosulfate kinase</fullName>
    </alternativeName>
</protein>
<name>A0A6N8CPC2_9BACI</name>
<feature type="domain" description="APS kinase" evidence="11">
    <location>
        <begin position="39"/>
        <end position="186"/>
    </location>
</feature>
<keyword evidence="6 9" id="KW-0547">Nucleotide-binding</keyword>
<dbReference type="GO" id="GO:0070814">
    <property type="term" value="P:hydrogen sulfide biosynthetic process"/>
    <property type="evidence" value="ECO:0007669"/>
    <property type="project" value="UniProtKB-UniRule"/>
</dbReference>
<gene>
    <name evidence="9 12" type="primary">cysC</name>
    <name evidence="12" type="ORF">GMB86_02900</name>
</gene>
<evidence type="ECO:0000256" key="6">
    <source>
        <dbReference type="ARBA" id="ARBA00022741"/>
    </source>
</evidence>
<dbReference type="EMBL" id="WNHB01000003">
    <property type="protein sequence ID" value="MTT30963.1"/>
    <property type="molecule type" value="Genomic_DNA"/>
</dbReference>
<keyword evidence="8 9" id="KW-0067">ATP-binding</keyword>
<dbReference type="InterPro" id="IPR059117">
    <property type="entry name" value="APS_kinase_dom"/>
</dbReference>
<dbReference type="GO" id="GO:0004020">
    <property type="term" value="F:adenylylsulfate kinase activity"/>
    <property type="evidence" value="ECO:0007669"/>
    <property type="project" value="UniProtKB-UniRule"/>
</dbReference>
<evidence type="ECO:0000256" key="9">
    <source>
        <dbReference type="HAMAP-Rule" id="MF_00065"/>
    </source>
</evidence>
<dbReference type="OrthoDB" id="9804504at2"/>
<dbReference type="InterPro" id="IPR027417">
    <property type="entry name" value="P-loop_NTPase"/>
</dbReference>
<comment type="catalytic activity">
    <reaction evidence="1 9 10">
        <text>adenosine 5'-phosphosulfate + ATP = 3'-phosphoadenylyl sulfate + ADP + H(+)</text>
        <dbReference type="Rhea" id="RHEA:24152"/>
        <dbReference type="ChEBI" id="CHEBI:15378"/>
        <dbReference type="ChEBI" id="CHEBI:30616"/>
        <dbReference type="ChEBI" id="CHEBI:58243"/>
        <dbReference type="ChEBI" id="CHEBI:58339"/>
        <dbReference type="ChEBI" id="CHEBI:456216"/>
        <dbReference type="EC" id="2.7.1.25"/>
    </reaction>
</comment>
<dbReference type="PANTHER" id="PTHR11055:SF1">
    <property type="entry name" value="PAPS SYNTHETASE, ISOFORM D"/>
    <property type="match status" value="1"/>
</dbReference>
<evidence type="ECO:0000256" key="2">
    <source>
        <dbReference type="ARBA" id="ARBA00002632"/>
    </source>
</evidence>
<evidence type="ECO:0000256" key="8">
    <source>
        <dbReference type="ARBA" id="ARBA00022840"/>
    </source>
</evidence>
<keyword evidence="13" id="KW-1185">Reference proteome</keyword>
<keyword evidence="7 9" id="KW-0418">Kinase</keyword>
<dbReference type="GO" id="GO:0005524">
    <property type="term" value="F:ATP binding"/>
    <property type="evidence" value="ECO:0007669"/>
    <property type="project" value="UniProtKB-UniRule"/>
</dbReference>
<dbReference type="UniPathway" id="UPA00140">
    <property type="reaction ID" value="UER00205"/>
</dbReference>
<comment type="pathway">
    <text evidence="3 9 10">Sulfur metabolism; hydrogen sulfide biosynthesis; sulfite from sulfate: step 2/3.</text>
</comment>
<keyword evidence="5 9" id="KW-0808">Transferase</keyword>
<dbReference type="EC" id="2.7.1.25" evidence="9 10"/>
<dbReference type="SUPFAM" id="SSF52540">
    <property type="entry name" value="P-loop containing nucleoside triphosphate hydrolases"/>
    <property type="match status" value="1"/>
</dbReference>
<dbReference type="NCBIfam" id="NF003013">
    <property type="entry name" value="PRK03846.1"/>
    <property type="match status" value="1"/>
</dbReference>
<evidence type="ECO:0000256" key="4">
    <source>
        <dbReference type="ARBA" id="ARBA00007008"/>
    </source>
</evidence>
<dbReference type="Proteomes" id="UP000440978">
    <property type="component" value="Unassembled WGS sequence"/>
</dbReference>
<evidence type="ECO:0000256" key="7">
    <source>
        <dbReference type="ARBA" id="ARBA00022777"/>
    </source>
</evidence>
<organism evidence="12 13">
    <name type="scientific">Terrilactibacillus tamarindi</name>
    <dbReference type="NCBI Taxonomy" id="2599694"/>
    <lineage>
        <taxon>Bacteria</taxon>
        <taxon>Bacillati</taxon>
        <taxon>Bacillota</taxon>
        <taxon>Bacilli</taxon>
        <taxon>Bacillales</taxon>
        <taxon>Bacillaceae</taxon>
        <taxon>Terrilactibacillus</taxon>
    </lineage>
</organism>
<comment type="caution">
    <text evidence="12">The sequence shown here is derived from an EMBL/GenBank/DDBJ whole genome shotgun (WGS) entry which is preliminary data.</text>
</comment>
<dbReference type="HAMAP" id="MF_00065">
    <property type="entry name" value="Adenylyl_sulf_kinase"/>
    <property type="match status" value="1"/>
</dbReference>
<dbReference type="NCBIfam" id="TIGR00455">
    <property type="entry name" value="apsK"/>
    <property type="match status" value="1"/>
</dbReference>
<proteinExistence type="inferred from homology"/>
<evidence type="ECO:0000256" key="3">
    <source>
        <dbReference type="ARBA" id="ARBA00004806"/>
    </source>
</evidence>
<evidence type="ECO:0000256" key="1">
    <source>
        <dbReference type="ARBA" id="ARBA00001823"/>
    </source>
</evidence>
<dbReference type="Gene3D" id="3.40.50.300">
    <property type="entry name" value="P-loop containing nucleotide triphosphate hydrolases"/>
    <property type="match status" value="1"/>
</dbReference>
<accession>A0A6N8CPC2</accession>
<dbReference type="FunFam" id="3.40.50.300:FF:000212">
    <property type="entry name" value="Adenylyl-sulfate kinase"/>
    <property type="match status" value="1"/>
</dbReference>
<feature type="active site" description="Phosphoserine intermediate" evidence="9">
    <location>
        <position position="119"/>
    </location>
</feature>
<evidence type="ECO:0000256" key="10">
    <source>
        <dbReference type="RuleBase" id="RU004347"/>
    </source>
</evidence>
<reference evidence="12 13" key="1">
    <citation type="submission" date="2019-11" db="EMBL/GenBank/DDBJ databases">
        <title>Terrilactibacillus tamarindus sp. nov. BCM23-1 isolated from bark of Tamarindus indica.</title>
        <authorList>
            <person name="Kingkaew E."/>
            <person name="Tanasupawat S."/>
        </authorList>
    </citation>
    <scope>NUCLEOTIDE SEQUENCE [LARGE SCALE GENOMIC DNA]</scope>
    <source>
        <strain evidence="12 13">BCM23-1</strain>
    </source>
</reference>
<comment type="similarity">
    <text evidence="4 9 10">Belongs to the APS kinase family.</text>
</comment>
<dbReference type="PANTHER" id="PTHR11055">
    <property type="entry name" value="BIFUNCTIONAL 3'-PHOSPHOADENOSINE 5'-PHOSPHOSULFATE SYNTHASE"/>
    <property type="match status" value="1"/>
</dbReference>
<comment type="function">
    <text evidence="2 9 10">Catalyzes the synthesis of activated sulfate.</text>
</comment>
<evidence type="ECO:0000259" key="11">
    <source>
        <dbReference type="Pfam" id="PF01583"/>
    </source>
</evidence>
<evidence type="ECO:0000313" key="12">
    <source>
        <dbReference type="EMBL" id="MTT30963.1"/>
    </source>
</evidence>
<feature type="binding site" evidence="9">
    <location>
        <begin position="45"/>
        <end position="52"/>
    </location>
    <ligand>
        <name>ATP</name>
        <dbReference type="ChEBI" id="CHEBI:30616"/>
    </ligand>
</feature>